<dbReference type="RefSeq" id="WP_090660835.1">
    <property type="nucleotide sequence ID" value="NZ_FOIA01000032.1"/>
</dbReference>
<proteinExistence type="predicted"/>
<dbReference type="EMBL" id="FOIA01000032">
    <property type="protein sequence ID" value="SET51822.1"/>
    <property type="molecule type" value="Genomic_DNA"/>
</dbReference>
<dbReference type="Proteomes" id="UP000199345">
    <property type="component" value="Unassembled WGS sequence"/>
</dbReference>
<protein>
    <submittedName>
        <fullName evidence="1">Uncharacterized protein</fullName>
    </submittedName>
</protein>
<dbReference type="AlphaFoldDB" id="A0A1I0F1G3"/>
<organism evidence="1 2">
    <name type="scientific">Nitrosomonas marina</name>
    <dbReference type="NCBI Taxonomy" id="917"/>
    <lineage>
        <taxon>Bacteria</taxon>
        <taxon>Pseudomonadati</taxon>
        <taxon>Pseudomonadota</taxon>
        <taxon>Betaproteobacteria</taxon>
        <taxon>Nitrosomonadales</taxon>
        <taxon>Nitrosomonadaceae</taxon>
        <taxon>Nitrosomonas</taxon>
    </lineage>
</organism>
<reference evidence="2" key="1">
    <citation type="submission" date="2016-10" db="EMBL/GenBank/DDBJ databases">
        <authorList>
            <person name="Varghese N."/>
            <person name="Submissions S."/>
        </authorList>
    </citation>
    <scope>NUCLEOTIDE SEQUENCE [LARGE SCALE GENOMIC DNA]</scope>
    <source>
        <strain evidence="2">Nm71</strain>
    </source>
</reference>
<evidence type="ECO:0000313" key="2">
    <source>
        <dbReference type="Proteomes" id="UP000199345"/>
    </source>
</evidence>
<name>A0A1I0F1G3_9PROT</name>
<keyword evidence="2" id="KW-1185">Reference proteome</keyword>
<evidence type="ECO:0000313" key="1">
    <source>
        <dbReference type="EMBL" id="SET51822.1"/>
    </source>
</evidence>
<gene>
    <name evidence="1" type="ORF">SAMN05216326_13222</name>
</gene>
<accession>A0A1I0F1G3</accession>
<sequence length="766" mass="83614">MGDYSRDPFGRLMDAASKHYVGVRLQQGVPILDSDWNELEDLRKHEVSEFVGRFFGDGVPDQNDGFRIVPLEGAGISNLVFQVDSSNIELTRLEVILSESTAANILGFLPGYTESQRYGDSPAMLTGNATEPFALADGLTFTVRVNNGVNQTVTFASTDFSDITAATAVEVINVLNTTFIGVTVMVSDGNNFLINGGNGTLETAGRMLVQGSEVIIEDTIAYTSQLLYMNNELAQLWGVDPVSEILPVTADRQDIVYLDVWEREVDAVEDEMIVQQAIGIEATRRLKREWAVRVASGVTDLSGITRQPGHKYAALASVNRLAANNNLLGPDDLVDLRVLNLNVARYLKTPISVTRGAEHLSVNDFVDVLNAYRSVLYSRYINAIFNFAYTDPSNERFIQLIIEQLLNFTIVSAMQARTGNINNHDAIIVLTEFHRLQQEFINVITSFANADSDSDLIGDMTDFINQYNQLLNTNADSLNNQLSQNDLIGAVRAQQEINAWLSDPLNDLPEGNVQVVISNVEPTSNLAVGVPFNITYTIESAVSSPRAQEIYNISVVSVAPTSWHFLLNRTQITLDSSGGQGDVMLTVTPRAGAATSRFALTVVADRNQSGVRFTHTSPVFEIGLPPVAVEFLQWVRPTLVSGQLQLTQQNFLDNAGQIDFIVNLINTSDTTSQEYQLSHHVIPPAGEDANWFPLSTSGEQPSNINLTTPGEIRPTTSSFFFIAGGAPTIGTEGTLVVEAELLNEGGVPPSTPVITQFNIPFVVISG</sequence>
<dbReference type="OrthoDB" id="134981at2"/>